<dbReference type="InterPro" id="IPR003726">
    <property type="entry name" value="HCY_dom"/>
</dbReference>
<dbReference type="Pfam" id="PF02574">
    <property type="entry name" value="S-methyl_trans"/>
    <property type="match status" value="1"/>
</dbReference>
<evidence type="ECO:0000256" key="3">
    <source>
        <dbReference type="PIRSR" id="PIRSR037505-2"/>
    </source>
</evidence>
<accession>A0A926I106</accession>
<gene>
    <name evidence="6" type="ORF">H8730_09215</name>
</gene>
<evidence type="ECO:0000313" key="7">
    <source>
        <dbReference type="Proteomes" id="UP000657006"/>
    </source>
</evidence>
<dbReference type="InterPro" id="IPR017226">
    <property type="entry name" value="BHMT-like"/>
</dbReference>
<dbReference type="GO" id="GO:0032259">
    <property type="term" value="P:methylation"/>
    <property type="evidence" value="ECO:0007669"/>
    <property type="project" value="UniProtKB-KW"/>
</dbReference>
<evidence type="ECO:0000256" key="2">
    <source>
        <dbReference type="ARBA" id="ARBA00022679"/>
    </source>
</evidence>
<feature type="binding site" evidence="3 4">
    <location>
        <position position="261"/>
    </location>
    <ligand>
        <name>Zn(2+)</name>
        <dbReference type="ChEBI" id="CHEBI:29105"/>
    </ligand>
</feature>
<evidence type="ECO:0000256" key="1">
    <source>
        <dbReference type="ARBA" id="ARBA00022603"/>
    </source>
</evidence>
<keyword evidence="3 4" id="KW-0479">Metal-binding</keyword>
<dbReference type="GO" id="GO:0009086">
    <property type="term" value="P:methionine biosynthetic process"/>
    <property type="evidence" value="ECO:0007669"/>
    <property type="project" value="InterPro"/>
</dbReference>
<dbReference type="Proteomes" id="UP000657006">
    <property type="component" value="Unassembled WGS sequence"/>
</dbReference>
<feature type="binding site" evidence="3 4">
    <location>
        <position position="262"/>
    </location>
    <ligand>
        <name>Zn(2+)</name>
        <dbReference type="ChEBI" id="CHEBI:29105"/>
    </ligand>
</feature>
<evidence type="ECO:0000256" key="4">
    <source>
        <dbReference type="PROSITE-ProRule" id="PRU00333"/>
    </source>
</evidence>
<feature type="domain" description="Hcy-binding" evidence="5">
    <location>
        <begin position="1"/>
        <end position="276"/>
    </location>
</feature>
<protein>
    <submittedName>
        <fullName evidence="6">Homocysteine S-methyltransferase family protein</fullName>
    </submittedName>
</protein>
<dbReference type="SUPFAM" id="SSF82282">
    <property type="entry name" value="Homocysteine S-methyltransferase"/>
    <property type="match status" value="1"/>
</dbReference>
<proteinExistence type="predicted"/>
<comment type="caution">
    <text evidence="6">The sequence shown here is derived from an EMBL/GenBank/DDBJ whole genome shotgun (WGS) entry which is preliminary data.</text>
</comment>
<dbReference type="PROSITE" id="PS50970">
    <property type="entry name" value="HCY"/>
    <property type="match status" value="1"/>
</dbReference>
<dbReference type="PANTHER" id="PTHR11103">
    <property type="entry name" value="SLR1189 PROTEIN"/>
    <property type="match status" value="1"/>
</dbReference>
<dbReference type="GO" id="GO:0008168">
    <property type="term" value="F:methyltransferase activity"/>
    <property type="evidence" value="ECO:0007669"/>
    <property type="project" value="UniProtKB-UniRule"/>
</dbReference>
<evidence type="ECO:0000259" key="5">
    <source>
        <dbReference type="PROSITE" id="PS50970"/>
    </source>
</evidence>
<dbReference type="Gene3D" id="3.20.20.330">
    <property type="entry name" value="Homocysteine-binding-like domain"/>
    <property type="match status" value="1"/>
</dbReference>
<dbReference type="PIRSF" id="PIRSF037505">
    <property type="entry name" value="Betaine_HMT"/>
    <property type="match status" value="1"/>
</dbReference>
<keyword evidence="1 4" id="KW-0489">Methyltransferase</keyword>
<dbReference type="AlphaFoldDB" id="A0A926I106"/>
<dbReference type="GO" id="GO:0008270">
    <property type="term" value="F:zinc ion binding"/>
    <property type="evidence" value="ECO:0007669"/>
    <property type="project" value="InterPro"/>
</dbReference>
<sequence length="288" mass="30726">MLHTLTLLDGAIGTSLWEKAEDKVPVWRYNIENPAIVTELHNEYIAAGAKIILANTFGANAGAVEHSPYTVHEVVSNGVRLAKEAAKGTDVKVALSIGPLSVLLEPYGDLTEEEATAIYEEQIGAGMSEGADIIMLQTFMDVAMMAVAVAVAKKYSVPVFCMMTFEKAGKTMMGQSVQDVLDVLVPMGIDAIGLNCSLGPDLAIPIMEEFHEKTDLPLLFKPNAGKPVTDANGTVTTAYDANTFVNDILPAASFVSYIGGCCGTNPSYIQCLHDKLESMNPSSNSFLS</sequence>
<keyword evidence="3 4" id="KW-0862">Zinc</keyword>
<dbReference type="EMBL" id="JACRSQ010000012">
    <property type="protein sequence ID" value="MBC8543724.1"/>
    <property type="molecule type" value="Genomic_DNA"/>
</dbReference>
<keyword evidence="7" id="KW-1185">Reference proteome</keyword>
<dbReference type="InterPro" id="IPR036589">
    <property type="entry name" value="HCY_dom_sf"/>
</dbReference>
<keyword evidence="2 4" id="KW-0808">Transferase</keyword>
<comment type="cofactor">
    <cofactor evidence="3">
        <name>Zn(2+)</name>
        <dbReference type="ChEBI" id="CHEBI:29105"/>
    </cofactor>
    <text evidence="3">Binds 1 zinc ion per subunit.</text>
</comment>
<reference evidence="6" key="1">
    <citation type="submission" date="2020-08" db="EMBL/GenBank/DDBJ databases">
        <title>Genome public.</title>
        <authorList>
            <person name="Liu C."/>
            <person name="Sun Q."/>
        </authorList>
    </citation>
    <scope>NUCLEOTIDE SEQUENCE</scope>
    <source>
        <strain evidence="6">NSJ-32</strain>
    </source>
</reference>
<name>A0A926I106_9FIRM</name>
<feature type="binding site" evidence="3 4">
    <location>
        <position position="196"/>
    </location>
    <ligand>
        <name>Zn(2+)</name>
        <dbReference type="ChEBI" id="CHEBI:29105"/>
    </ligand>
</feature>
<evidence type="ECO:0000313" key="6">
    <source>
        <dbReference type="EMBL" id="MBC8543724.1"/>
    </source>
</evidence>
<dbReference type="PANTHER" id="PTHR11103:SF18">
    <property type="entry name" value="SLR1189 PROTEIN"/>
    <property type="match status" value="1"/>
</dbReference>
<organism evidence="6 7">
    <name type="scientific">Bianquea renquensis</name>
    <dbReference type="NCBI Taxonomy" id="2763661"/>
    <lineage>
        <taxon>Bacteria</taxon>
        <taxon>Bacillati</taxon>
        <taxon>Bacillota</taxon>
        <taxon>Clostridia</taxon>
        <taxon>Eubacteriales</taxon>
        <taxon>Bianqueaceae</taxon>
        <taxon>Bianquea</taxon>
    </lineage>
</organism>
<dbReference type="RefSeq" id="WP_177715679.1">
    <property type="nucleotide sequence ID" value="NZ_JACRSQ010000012.1"/>
</dbReference>